<accession>A0AA90KGI0</accession>
<keyword evidence="2" id="KW-0378">Hydrolase</keyword>
<evidence type="ECO:0000313" key="2">
    <source>
        <dbReference type="EMBL" id="MDI5970605.1"/>
    </source>
</evidence>
<dbReference type="EMBL" id="JABXJJ020000016">
    <property type="protein sequence ID" value="MDI5970605.1"/>
    <property type="molecule type" value="Genomic_DNA"/>
</dbReference>
<dbReference type="GO" id="GO:0016020">
    <property type="term" value="C:membrane"/>
    <property type="evidence" value="ECO:0007669"/>
    <property type="project" value="TreeGrafter"/>
</dbReference>
<name>A0AA90KGI0_9ACTN</name>
<dbReference type="PANTHER" id="PTHR43798:SF33">
    <property type="entry name" value="HYDROLASE, PUTATIVE (AFU_ORTHOLOGUE AFUA_2G14860)-RELATED"/>
    <property type="match status" value="1"/>
</dbReference>
<proteinExistence type="predicted"/>
<protein>
    <submittedName>
        <fullName evidence="2">Alpha/beta fold hydrolase</fullName>
    </submittedName>
</protein>
<evidence type="ECO:0000259" key="1">
    <source>
        <dbReference type="Pfam" id="PF00561"/>
    </source>
</evidence>
<dbReference type="InterPro" id="IPR050266">
    <property type="entry name" value="AB_hydrolase_sf"/>
</dbReference>
<dbReference type="InterPro" id="IPR029058">
    <property type="entry name" value="AB_hydrolase_fold"/>
</dbReference>
<dbReference type="AlphaFoldDB" id="A0AA90KGI0"/>
<organism evidence="2">
    <name type="scientific">Streptantibioticus silvisoli</name>
    <dbReference type="NCBI Taxonomy" id="2705255"/>
    <lineage>
        <taxon>Bacteria</taxon>
        <taxon>Bacillati</taxon>
        <taxon>Actinomycetota</taxon>
        <taxon>Actinomycetes</taxon>
        <taxon>Kitasatosporales</taxon>
        <taxon>Streptomycetaceae</taxon>
        <taxon>Streptantibioticus</taxon>
    </lineage>
</organism>
<dbReference type="PRINTS" id="PR00111">
    <property type="entry name" value="ABHYDROLASE"/>
</dbReference>
<gene>
    <name evidence="2" type="ORF">POF50_014855</name>
</gene>
<reference evidence="2" key="1">
    <citation type="submission" date="2023-05" db="EMBL/GenBank/DDBJ databases">
        <title>Streptantibioticus silvisoli sp. nov., acidotolerant actinomycetes 1 from pine litter.</title>
        <authorList>
            <person name="Swiecimska M."/>
            <person name="Golinska P."/>
            <person name="Sangal V."/>
            <person name="Wachnowicz B."/>
            <person name="Goodfellow M."/>
        </authorList>
    </citation>
    <scope>NUCLEOTIDE SEQUENCE</scope>
    <source>
        <strain evidence="2">SL13</strain>
    </source>
</reference>
<dbReference type="Pfam" id="PF00561">
    <property type="entry name" value="Abhydrolase_1"/>
    <property type="match status" value="1"/>
</dbReference>
<sequence>MTSPGAGRPVTRHQAEVRGTRLSWTEQGSGPLAVFAHGLTGSGHAMEDAGMLDWSPVVRAGRRLVRYDARGHGRSAGEALPEVYAWPRLADDLIALTDRLSGGGPVAGIGCSMGTATLLYAALKAPDRFERLVLTAPPTGWATRAEQAHLYREAADFAERSGSESFQRLAALRPVPAVFAGLSGYPPAPQVSPALLATVLRGAAATDLPAVDLLRALDLPVLVLAWADDPGHPVSTAETLAATLPDARLEVASTPADLRTWGDRAAAFLTEGDR</sequence>
<dbReference type="PANTHER" id="PTHR43798">
    <property type="entry name" value="MONOACYLGLYCEROL LIPASE"/>
    <property type="match status" value="1"/>
</dbReference>
<dbReference type="Gene3D" id="3.40.50.1820">
    <property type="entry name" value="alpha/beta hydrolase"/>
    <property type="match status" value="1"/>
</dbReference>
<dbReference type="GO" id="GO:0016787">
    <property type="term" value="F:hydrolase activity"/>
    <property type="evidence" value="ECO:0007669"/>
    <property type="project" value="UniProtKB-KW"/>
</dbReference>
<comment type="caution">
    <text evidence="2">The sequence shown here is derived from an EMBL/GenBank/DDBJ whole genome shotgun (WGS) entry which is preliminary data.</text>
</comment>
<dbReference type="RefSeq" id="WP_271314807.1">
    <property type="nucleotide sequence ID" value="NZ_JABXJJ020000016.1"/>
</dbReference>
<feature type="domain" description="AB hydrolase-1" evidence="1">
    <location>
        <begin position="34"/>
        <end position="171"/>
    </location>
</feature>
<dbReference type="InterPro" id="IPR000073">
    <property type="entry name" value="AB_hydrolase_1"/>
</dbReference>
<dbReference type="SUPFAM" id="SSF53474">
    <property type="entry name" value="alpha/beta-Hydrolases"/>
    <property type="match status" value="1"/>
</dbReference>